<dbReference type="OrthoDB" id="46323at2759"/>
<keyword evidence="4" id="KW-0812">Transmembrane</keyword>
<evidence type="ECO:0000256" key="4">
    <source>
        <dbReference type="SAM" id="Phobius"/>
    </source>
</evidence>
<keyword evidence="4" id="KW-1133">Transmembrane helix</keyword>
<dbReference type="GO" id="GO:0005886">
    <property type="term" value="C:plasma membrane"/>
    <property type="evidence" value="ECO:0007669"/>
    <property type="project" value="TreeGrafter"/>
</dbReference>
<evidence type="ECO:0000313" key="6">
    <source>
        <dbReference type="Proteomes" id="UP000095751"/>
    </source>
</evidence>
<feature type="transmembrane region" description="Helical" evidence="4">
    <location>
        <begin position="120"/>
        <end position="143"/>
    </location>
</feature>
<dbReference type="GO" id="GO:0006820">
    <property type="term" value="P:monoatomic anion transport"/>
    <property type="evidence" value="ECO:0007669"/>
    <property type="project" value="TreeGrafter"/>
</dbReference>
<protein>
    <recommendedName>
        <fullName evidence="7">EF-hand domain-containing protein</fullName>
    </recommendedName>
</protein>
<feature type="compositionally biased region" description="Basic and acidic residues" evidence="3">
    <location>
        <begin position="259"/>
        <end position="269"/>
    </location>
</feature>
<comment type="subcellular location">
    <subcellularLocation>
        <location evidence="1">Membrane</location>
        <topology evidence="1">Multi-pass membrane protein</topology>
    </subcellularLocation>
</comment>
<feature type="transmembrane region" description="Helical" evidence="4">
    <location>
        <begin position="452"/>
        <end position="474"/>
    </location>
</feature>
<dbReference type="PANTHER" id="PTHR31618:SF1">
    <property type="entry name" value="EF-HAND DOMAIN-CONTAINING PROTEIN"/>
    <property type="match status" value="1"/>
</dbReference>
<evidence type="ECO:0000256" key="3">
    <source>
        <dbReference type="SAM" id="MobiDB-lite"/>
    </source>
</evidence>
<keyword evidence="6" id="KW-1185">Reference proteome</keyword>
<dbReference type="KEGG" id="fcy:FRACYDRAFT_173429"/>
<dbReference type="InParanoid" id="A0A1E7EW77"/>
<dbReference type="EMBL" id="KV784374">
    <property type="protein sequence ID" value="OEU09793.1"/>
    <property type="molecule type" value="Genomic_DNA"/>
</dbReference>
<feature type="transmembrane region" description="Helical" evidence="4">
    <location>
        <begin position="75"/>
        <end position="100"/>
    </location>
</feature>
<evidence type="ECO:0008006" key="7">
    <source>
        <dbReference type="Google" id="ProtNLM"/>
    </source>
</evidence>
<keyword evidence="4" id="KW-0472">Membrane</keyword>
<dbReference type="Proteomes" id="UP000095751">
    <property type="component" value="Unassembled WGS sequence"/>
</dbReference>
<proteinExistence type="inferred from homology"/>
<dbReference type="PANTHER" id="PTHR31618">
    <property type="entry name" value="MECHANOSENSITIVE ION CHANNEL PROTEIN 5"/>
    <property type="match status" value="1"/>
</dbReference>
<comment type="similarity">
    <text evidence="2">Belongs to the MscS (TC 1.A.23) family.</text>
</comment>
<evidence type="ECO:0000256" key="2">
    <source>
        <dbReference type="ARBA" id="ARBA00008017"/>
    </source>
</evidence>
<evidence type="ECO:0000313" key="5">
    <source>
        <dbReference type="EMBL" id="OEU09793.1"/>
    </source>
</evidence>
<feature type="transmembrane region" description="Helical" evidence="4">
    <location>
        <begin position="180"/>
        <end position="200"/>
    </location>
</feature>
<dbReference type="AlphaFoldDB" id="A0A1E7EW77"/>
<feature type="region of interest" description="Disordered" evidence="3">
    <location>
        <begin position="239"/>
        <end position="269"/>
    </location>
</feature>
<sequence length="725" mass="81032">MQEIKRIIYSNRTNILRYARGFMLYMILPATFVAFLLFYAFNNPHFETRKDVVSNRNEEGEAGIDLKLLLSRPSYSWIVLFFGVRQVITFSVALAIEWLVITYYQEPGIKFKIVRPMARLFIIQAHGIPLLLIFWGILNLVFLQGSSKFARHWIYYLPLGIFNGENPSGFFTNNQYYKRVLYLMVGTGAAMAAKRFLIGLRFGQNSYHRYADRLTSVLKQMLRVSKLARLSELNKKLDNETNETNAAAAPDTSDDVENNDGRQPAHGDMNELLTGLNLGSFADGSTNKITEMLGEWEDIELAGKRKEKPSLSAIVQFGSSLGVLNSDHPFGQYFGYCPTRYDSVECSQRIYSNLLKSSSSSSSSSDESTTDATLTTLKFHTIALIAIDETGELDTDQVKQLMKLYRPTRDGDISLIDFCKSVDSVYKEIRKLRASVANEVIMNAAAEKLIDFLFYTAVFILALVAVGVDVSALFLGLGTLIISLSFCIGGASSDVIKGLLFILLQRPYDIGDRIAMSYVTDDAAGTGSPGWTVTDLTLYHTTLCYGSSLETATINNGAMANLRIINSARSPRAQLQFYMKFGVSVKPETIEEFKNQLFRYIRSKPRQWLCPLAFRLSKIAADLGYVEYFILLQHRESWQQIGGLLNSLSDVQQFSFELSTSLGMDFQSPALPIHFDSSSSLPEEQSVARSIFGGNQFTSDGNAASNIATSRNDNDQVATEGIFTL</sequence>
<gene>
    <name evidence="5" type="ORF">FRACYDRAFT_173429</name>
</gene>
<name>A0A1E7EW77_9STRA</name>
<accession>A0A1E7EW77</accession>
<feature type="transmembrane region" description="Helical" evidence="4">
    <location>
        <begin position="21"/>
        <end position="41"/>
    </location>
</feature>
<dbReference type="InterPro" id="IPR016688">
    <property type="entry name" value="MscS-like_plants/fungi"/>
</dbReference>
<organism evidence="5 6">
    <name type="scientific">Fragilariopsis cylindrus CCMP1102</name>
    <dbReference type="NCBI Taxonomy" id="635003"/>
    <lineage>
        <taxon>Eukaryota</taxon>
        <taxon>Sar</taxon>
        <taxon>Stramenopiles</taxon>
        <taxon>Ochrophyta</taxon>
        <taxon>Bacillariophyta</taxon>
        <taxon>Bacillariophyceae</taxon>
        <taxon>Bacillariophycidae</taxon>
        <taxon>Bacillariales</taxon>
        <taxon>Bacillariaceae</taxon>
        <taxon>Fragilariopsis</taxon>
    </lineage>
</organism>
<dbReference type="GO" id="GO:0008381">
    <property type="term" value="F:mechanosensitive monoatomic ion channel activity"/>
    <property type="evidence" value="ECO:0007669"/>
    <property type="project" value="TreeGrafter"/>
</dbReference>
<reference evidence="5 6" key="1">
    <citation type="submission" date="2016-09" db="EMBL/GenBank/DDBJ databases">
        <title>Extensive genetic diversity and differential bi-allelic expression allows diatom success in the polar Southern Ocean.</title>
        <authorList>
            <consortium name="DOE Joint Genome Institute"/>
            <person name="Mock T."/>
            <person name="Otillar R.P."/>
            <person name="Strauss J."/>
            <person name="Dupont C."/>
            <person name="Frickenhaus S."/>
            <person name="Maumus F."/>
            <person name="Mcmullan M."/>
            <person name="Sanges R."/>
            <person name="Schmutz J."/>
            <person name="Toseland A."/>
            <person name="Valas R."/>
            <person name="Veluchamy A."/>
            <person name="Ward B.J."/>
            <person name="Allen A."/>
            <person name="Barry K."/>
            <person name="Falciatore A."/>
            <person name="Ferrante M."/>
            <person name="Fortunato A.E."/>
            <person name="Gloeckner G."/>
            <person name="Gruber A."/>
            <person name="Hipkin R."/>
            <person name="Janech M."/>
            <person name="Kroth P."/>
            <person name="Leese F."/>
            <person name="Lindquist E."/>
            <person name="Lyon B.R."/>
            <person name="Martin J."/>
            <person name="Mayer C."/>
            <person name="Parker M."/>
            <person name="Quesneville H."/>
            <person name="Raymond J."/>
            <person name="Uhlig C."/>
            <person name="Valentin K.U."/>
            <person name="Worden A.Z."/>
            <person name="Armbrust E.V."/>
            <person name="Bowler C."/>
            <person name="Green B."/>
            <person name="Moulton V."/>
            <person name="Van Oosterhout C."/>
            <person name="Grigoriev I."/>
        </authorList>
    </citation>
    <scope>NUCLEOTIDE SEQUENCE [LARGE SCALE GENOMIC DNA]</scope>
    <source>
        <strain evidence="5 6">CCMP1102</strain>
    </source>
</reference>
<evidence type="ECO:0000256" key="1">
    <source>
        <dbReference type="ARBA" id="ARBA00004141"/>
    </source>
</evidence>